<proteinExistence type="predicted"/>
<organism evidence="3 4">
    <name type="scientific">Thiogranum longum</name>
    <dbReference type="NCBI Taxonomy" id="1537524"/>
    <lineage>
        <taxon>Bacteria</taxon>
        <taxon>Pseudomonadati</taxon>
        <taxon>Pseudomonadota</taxon>
        <taxon>Gammaproteobacteria</taxon>
        <taxon>Chromatiales</taxon>
        <taxon>Ectothiorhodospiraceae</taxon>
        <taxon>Thiogranum</taxon>
    </lineage>
</organism>
<dbReference type="OrthoDB" id="8547299at2"/>
<dbReference type="Pfam" id="PF22150">
    <property type="entry name" value="Tt1218-like"/>
    <property type="match status" value="1"/>
</dbReference>
<dbReference type="Pfam" id="PF07963">
    <property type="entry name" value="N_methyl"/>
    <property type="match status" value="1"/>
</dbReference>
<evidence type="ECO:0000256" key="1">
    <source>
        <dbReference type="SAM" id="Phobius"/>
    </source>
</evidence>
<keyword evidence="1" id="KW-0472">Membrane</keyword>
<evidence type="ECO:0000313" key="4">
    <source>
        <dbReference type="Proteomes" id="UP000295707"/>
    </source>
</evidence>
<feature type="domain" description="Type IV pilin Tt1218-like" evidence="2">
    <location>
        <begin position="41"/>
        <end position="112"/>
    </location>
</feature>
<dbReference type="NCBIfam" id="TIGR02532">
    <property type="entry name" value="IV_pilin_GFxxxE"/>
    <property type="match status" value="1"/>
</dbReference>
<evidence type="ECO:0000313" key="3">
    <source>
        <dbReference type="EMBL" id="TCK19144.1"/>
    </source>
</evidence>
<dbReference type="InterPro" id="IPR013362">
    <property type="entry name" value="Pilus_4_PilV"/>
</dbReference>
<comment type="caution">
    <text evidence="3">The sequence shown here is derived from an EMBL/GenBank/DDBJ whole genome shotgun (WGS) entry which is preliminary data.</text>
</comment>
<keyword evidence="1" id="KW-0812">Transmembrane</keyword>
<keyword evidence="1" id="KW-1133">Transmembrane helix</keyword>
<dbReference type="Proteomes" id="UP000295707">
    <property type="component" value="Unassembled WGS sequence"/>
</dbReference>
<dbReference type="InterPro" id="IPR054402">
    <property type="entry name" value="Tt1218-like_dom"/>
</dbReference>
<sequence length="171" mass="17940">MPSTRHINSSRQRQGQRGFTMIEVLVTVIILSIGLLGLAGLQATSLRNNQSAFIRSQATILAYDIADRMRANAAGAANGDYQFDTGSGAPGSVANCSTSTGCTSAEMAQNDLNEWFDSVTNLLPDGTGGICIDSDPDTAGCDGVGTQFVVTITWTEVEDGSTSTFTTSFKP</sequence>
<protein>
    <submittedName>
        <fullName evidence="3">Type IV pilus assembly protein PilV</fullName>
    </submittedName>
</protein>
<dbReference type="EMBL" id="SMFX01000001">
    <property type="protein sequence ID" value="TCK19144.1"/>
    <property type="molecule type" value="Genomic_DNA"/>
</dbReference>
<name>A0A4R1HB06_9GAMM</name>
<reference evidence="3 4" key="1">
    <citation type="submission" date="2019-03" db="EMBL/GenBank/DDBJ databases">
        <title>Genomic Encyclopedia of Type Strains, Phase IV (KMG-IV): sequencing the most valuable type-strain genomes for metagenomic binning, comparative biology and taxonomic classification.</title>
        <authorList>
            <person name="Goeker M."/>
        </authorList>
    </citation>
    <scope>NUCLEOTIDE SEQUENCE [LARGE SCALE GENOMIC DNA]</scope>
    <source>
        <strain evidence="3 4">DSM 19610</strain>
    </source>
</reference>
<dbReference type="InterPro" id="IPR012902">
    <property type="entry name" value="N_methyl_site"/>
</dbReference>
<feature type="transmembrane region" description="Helical" evidence="1">
    <location>
        <begin position="21"/>
        <end position="41"/>
    </location>
</feature>
<evidence type="ECO:0000259" key="2">
    <source>
        <dbReference type="Pfam" id="PF22150"/>
    </source>
</evidence>
<accession>A0A4R1HB06</accession>
<dbReference type="AlphaFoldDB" id="A0A4R1HB06"/>
<gene>
    <name evidence="3" type="ORF">DFR30_2440</name>
</gene>
<keyword evidence="4" id="KW-1185">Reference proteome</keyword>
<dbReference type="NCBIfam" id="TIGR02523">
    <property type="entry name" value="type_IV_pilV"/>
    <property type="match status" value="1"/>
</dbReference>
<dbReference type="Gene3D" id="3.30.700.10">
    <property type="entry name" value="Glycoprotein, Type 4 Pilin"/>
    <property type="match status" value="1"/>
</dbReference>
<dbReference type="RefSeq" id="WP_132973551.1">
    <property type="nucleotide sequence ID" value="NZ_SMFX01000001.1"/>
</dbReference>